<dbReference type="Proteomes" id="UP000311919">
    <property type="component" value="Unassembled WGS sequence"/>
</dbReference>
<dbReference type="OrthoDB" id="10059415at2759"/>
<feature type="coiled-coil region" evidence="3">
    <location>
        <begin position="81"/>
        <end position="147"/>
    </location>
</feature>
<evidence type="ECO:0000313" key="5">
    <source>
        <dbReference type="Proteomes" id="UP000311919"/>
    </source>
</evidence>
<dbReference type="PANTHER" id="PTHR19232">
    <property type="entry name" value="CENTROCORTIN FAMILY MEMBER"/>
    <property type="match status" value="1"/>
</dbReference>
<protein>
    <submittedName>
        <fullName evidence="4">Cerebellar degeneration-related protein isoform 1</fullName>
    </submittedName>
</protein>
<dbReference type="AlphaFoldDB" id="A0A4Z2DJC2"/>
<evidence type="ECO:0000313" key="4">
    <source>
        <dbReference type="EMBL" id="TNN16538.1"/>
    </source>
</evidence>
<gene>
    <name evidence="4" type="ORF">EWB00_000330</name>
</gene>
<evidence type="ECO:0000256" key="2">
    <source>
        <dbReference type="ARBA" id="ARBA00023054"/>
    </source>
</evidence>
<comment type="caution">
    <text evidence="4">The sequence shown here is derived from an EMBL/GenBank/DDBJ whole genome shotgun (WGS) entry which is preliminary data.</text>
</comment>
<reference evidence="4 5" key="1">
    <citation type="submission" date="2019-03" db="EMBL/GenBank/DDBJ databases">
        <title>An improved genome assembly of the fluke Schistosoma japonicum.</title>
        <authorList>
            <person name="Hu W."/>
            <person name="Luo F."/>
            <person name="Yin M."/>
            <person name="Mo X."/>
            <person name="Sun C."/>
            <person name="Wu Q."/>
            <person name="Zhu B."/>
            <person name="Xiang M."/>
            <person name="Wang J."/>
            <person name="Wang Y."/>
            <person name="Zhang T."/>
            <person name="Xu B."/>
            <person name="Zheng H."/>
            <person name="Feng Z."/>
        </authorList>
    </citation>
    <scope>NUCLEOTIDE SEQUENCE [LARGE SCALE GENOMIC DNA]</scope>
    <source>
        <strain evidence="4">HuSjv2</strain>
        <tissue evidence="4">Worms</tissue>
    </source>
</reference>
<keyword evidence="5" id="KW-1185">Reference proteome</keyword>
<proteinExistence type="inferred from homology"/>
<comment type="similarity">
    <text evidence="1">Belongs to the CDR2 family.</text>
</comment>
<evidence type="ECO:0000256" key="3">
    <source>
        <dbReference type="SAM" id="Coils"/>
    </source>
</evidence>
<name>A0A4Z2DJC2_SCHJA</name>
<keyword evidence="2 3" id="KW-0175">Coiled coil</keyword>
<dbReference type="PANTHER" id="PTHR19232:SF7">
    <property type="entry name" value="CENTROCORTIN, ISOFORM A"/>
    <property type="match status" value="1"/>
</dbReference>
<dbReference type="InterPro" id="IPR026079">
    <property type="entry name" value="CDR2"/>
</dbReference>
<sequence length="588" mass="67273">MDHYQNNVYESPSPVLSLTDDQCSLIDEGYWHDNDLILAAELGKALLDRNRKLELALEKSKDVEREKDAEIEFLIKEVTNLRELSQRKMEFVDEADRYNQELDISNRQLMRKISEDQQKIQRLSNTIATLEEQVAGLLERLRKYDNQSTIKETETIHSGLSSSSSTPLSTYRRHLIQKNSPVPSPMSSPKKYGNILSSTTNSINSNNNNCTDYTNTLPSFRDTRKFTNSNKAFNGSVKQKMQSKLMYRNNRHTCQYNSVSLSPGNREKGGLFFIDDELFDQPDIGAGTSGSSQQIILHKASTSSSSNLQLTYNKRYSQISSDLYGKMPWMWKMLKSKKMSEQEHTVLTRDDDNSGNVDNCASNASVLLYRTNSWPRFNEMLHNCEDYNSDSYCNLADENNNSLQSTVNHSINYNPVVANDNHSTPTPLFSKNQHSEISCNSSYTVSPSESITISNSLPVTESEVKQLESYSSTLLQLQPNYQQASTRNDSINELGKEDFLNSELNNTSTEIKAELTNHKETTRISDQINDLLDDINFVSCLDRIYNPHIRSQYQDLINLDYKPAYRQLFHETFNMLKSVRNGKPYKMS</sequence>
<organism evidence="4 5">
    <name type="scientific">Schistosoma japonicum</name>
    <name type="common">Blood fluke</name>
    <dbReference type="NCBI Taxonomy" id="6182"/>
    <lineage>
        <taxon>Eukaryota</taxon>
        <taxon>Metazoa</taxon>
        <taxon>Spiralia</taxon>
        <taxon>Lophotrochozoa</taxon>
        <taxon>Platyhelminthes</taxon>
        <taxon>Trematoda</taxon>
        <taxon>Digenea</taxon>
        <taxon>Strigeidida</taxon>
        <taxon>Schistosomatoidea</taxon>
        <taxon>Schistosomatidae</taxon>
        <taxon>Schistosoma</taxon>
    </lineage>
</organism>
<dbReference type="EMBL" id="SKCS01000110">
    <property type="protein sequence ID" value="TNN16538.1"/>
    <property type="molecule type" value="Genomic_DNA"/>
</dbReference>
<dbReference type="EMBL" id="SKCS01000110">
    <property type="protein sequence ID" value="TNN16537.1"/>
    <property type="molecule type" value="Genomic_DNA"/>
</dbReference>
<evidence type="ECO:0000256" key="1">
    <source>
        <dbReference type="ARBA" id="ARBA00009019"/>
    </source>
</evidence>
<accession>A0A4Z2DJC2</accession>